<organism evidence="2">
    <name type="scientific">marine metagenome</name>
    <dbReference type="NCBI Taxonomy" id="408172"/>
    <lineage>
        <taxon>unclassified sequences</taxon>
        <taxon>metagenomes</taxon>
        <taxon>ecological metagenomes</taxon>
    </lineage>
</organism>
<reference evidence="2" key="1">
    <citation type="submission" date="2018-05" db="EMBL/GenBank/DDBJ databases">
        <authorList>
            <person name="Lanie J.A."/>
            <person name="Ng W.-L."/>
            <person name="Kazmierczak K.M."/>
            <person name="Andrzejewski T.M."/>
            <person name="Davidsen T.M."/>
            <person name="Wayne K.J."/>
            <person name="Tettelin H."/>
            <person name="Glass J.I."/>
            <person name="Rusch D."/>
            <person name="Podicherti R."/>
            <person name="Tsui H.-C.T."/>
            <person name="Winkler M.E."/>
        </authorList>
    </citation>
    <scope>NUCLEOTIDE SEQUENCE</scope>
</reference>
<dbReference type="PANTHER" id="PTHR11138:SF5">
    <property type="entry name" value="METHIONYL-TRNA FORMYLTRANSFERASE, MITOCHONDRIAL"/>
    <property type="match status" value="1"/>
</dbReference>
<dbReference type="Gene3D" id="3.40.50.170">
    <property type="entry name" value="Formyl transferase, N-terminal domain"/>
    <property type="match status" value="1"/>
</dbReference>
<dbReference type="InterPro" id="IPR002376">
    <property type="entry name" value="Formyl_transf_N"/>
</dbReference>
<feature type="non-terminal residue" evidence="2">
    <location>
        <position position="111"/>
    </location>
</feature>
<proteinExistence type="predicted"/>
<gene>
    <name evidence="2" type="ORF">METZ01_LOCUS474009</name>
</gene>
<evidence type="ECO:0000313" key="2">
    <source>
        <dbReference type="EMBL" id="SVE21155.1"/>
    </source>
</evidence>
<dbReference type="Pfam" id="PF00551">
    <property type="entry name" value="Formyl_trans_N"/>
    <property type="match status" value="1"/>
</dbReference>
<name>A0A383BPB4_9ZZZZ</name>
<feature type="domain" description="Formyl transferase N-terminal" evidence="1">
    <location>
        <begin position="1"/>
        <end position="111"/>
    </location>
</feature>
<accession>A0A383BPB4</accession>
<dbReference type="PANTHER" id="PTHR11138">
    <property type="entry name" value="METHIONYL-TRNA FORMYLTRANSFERASE"/>
    <property type="match status" value="1"/>
</dbReference>
<dbReference type="GO" id="GO:0004479">
    <property type="term" value="F:methionyl-tRNA formyltransferase activity"/>
    <property type="evidence" value="ECO:0007669"/>
    <property type="project" value="TreeGrafter"/>
</dbReference>
<dbReference type="InterPro" id="IPR036477">
    <property type="entry name" value="Formyl_transf_N_sf"/>
</dbReference>
<dbReference type="AlphaFoldDB" id="A0A383BPB4"/>
<sequence>MKIVFAGTPNFSADHLKILLENKRKIELVLTQPDKKSGRGNKFNPPPVKAFAEKINIRVLQPKSLKNNIEIEHILKEINPDIILVIAYGLIIPKEILKIPKIGCINIHASL</sequence>
<evidence type="ECO:0000259" key="1">
    <source>
        <dbReference type="Pfam" id="PF00551"/>
    </source>
</evidence>
<protein>
    <recommendedName>
        <fullName evidence="1">Formyl transferase N-terminal domain-containing protein</fullName>
    </recommendedName>
</protein>
<dbReference type="SUPFAM" id="SSF53328">
    <property type="entry name" value="Formyltransferase"/>
    <property type="match status" value="1"/>
</dbReference>
<dbReference type="EMBL" id="UINC01201699">
    <property type="protein sequence ID" value="SVE21155.1"/>
    <property type="molecule type" value="Genomic_DNA"/>
</dbReference>